<dbReference type="GO" id="GO:0005829">
    <property type="term" value="C:cytosol"/>
    <property type="evidence" value="ECO:0007669"/>
    <property type="project" value="TreeGrafter"/>
</dbReference>
<feature type="coiled-coil region" evidence="3">
    <location>
        <begin position="7"/>
        <end position="34"/>
    </location>
</feature>
<dbReference type="SUPFAM" id="SSF82607">
    <property type="entry name" value="YbaB-like"/>
    <property type="match status" value="1"/>
</dbReference>
<evidence type="ECO:0000313" key="5">
    <source>
        <dbReference type="Proteomes" id="UP000190409"/>
    </source>
</evidence>
<dbReference type="InterPro" id="IPR036894">
    <property type="entry name" value="YbaB-like_sf"/>
</dbReference>
<dbReference type="PIRSF" id="PIRSF004555">
    <property type="entry name" value="UCP004555"/>
    <property type="match status" value="1"/>
</dbReference>
<evidence type="ECO:0000313" key="4">
    <source>
        <dbReference type="EMBL" id="OOL81875.1"/>
    </source>
</evidence>
<evidence type="ECO:0000256" key="3">
    <source>
        <dbReference type="SAM" id="Coils"/>
    </source>
</evidence>
<accession>A0A1S8KQV3</accession>
<dbReference type="Gene3D" id="3.30.1310.10">
    <property type="entry name" value="Nucleoid-associated protein YbaB-like domain"/>
    <property type="match status" value="1"/>
</dbReference>
<sequence>MRGMGNMQGMMKKMKKLQKEMEQAQAKLAAQEFVGSANNDLVQVTLTGDKKVVKVDIKEEIIDPDDKEMIEDLVQLAMNDALDQVDAEDERVMGKYTKGLGASQVFKLRKE</sequence>
<keyword evidence="2" id="KW-0963">Cytoplasm</keyword>
<dbReference type="GO" id="GO:0043590">
    <property type="term" value="C:bacterial nucleoid"/>
    <property type="evidence" value="ECO:0007669"/>
    <property type="project" value="UniProtKB-UniRule"/>
</dbReference>
<dbReference type="HAMAP" id="MF_00274">
    <property type="entry name" value="DNA_YbaB_EbfC"/>
    <property type="match status" value="1"/>
</dbReference>
<keyword evidence="1 2" id="KW-0238">DNA-binding</keyword>
<dbReference type="GO" id="GO:0003677">
    <property type="term" value="F:DNA binding"/>
    <property type="evidence" value="ECO:0007669"/>
    <property type="project" value="UniProtKB-UniRule"/>
</dbReference>
<evidence type="ECO:0000256" key="2">
    <source>
        <dbReference type="HAMAP-Rule" id="MF_00274"/>
    </source>
</evidence>
<protein>
    <recommendedName>
        <fullName evidence="2">Nucleoid-associated protein BWX42_09355</fullName>
    </recommendedName>
</protein>
<dbReference type="AlphaFoldDB" id="A0A1S8KQV3"/>
<keyword evidence="3" id="KW-0175">Coiled coil</keyword>
<dbReference type="PANTHER" id="PTHR33449:SF1">
    <property type="entry name" value="NUCLEOID-ASSOCIATED PROTEIN YBAB"/>
    <property type="match status" value="1"/>
</dbReference>
<reference evidence="4 5" key="1">
    <citation type="submission" date="2017-01" db="EMBL/GenBank/DDBJ databases">
        <title>Complete Genome Sequence of Dolosigranulum pigrum isolated from a Patient with interstitial lung disease.</title>
        <authorList>
            <person name="Mukhopadhyay R."/>
            <person name="Joaquin J."/>
            <person name="Hogue R."/>
            <person name="Fitzgerald S."/>
            <person name="Jospin G."/>
            <person name="Eisen J.A."/>
            <person name="Chaturvedi V."/>
        </authorList>
    </citation>
    <scope>NUCLEOTIDE SEQUENCE [LARGE SCALE GENOMIC DNA]</scope>
    <source>
        <strain evidence="4 5">15S00348</strain>
    </source>
</reference>
<dbReference type="Proteomes" id="UP000190409">
    <property type="component" value="Unassembled WGS sequence"/>
</dbReference>
<dbReference type="PANTHER" id="PTHR33449">
    <property type="entry name" value="NUCLEOID-ASSOCIATED PROTEIN YBAB"/>
    <property type="match status" value="1"/>
</dbReference>
<evidence type="ECO:0000256" key="1">
    <source>
        <dbReference type="ARBA" id="ARBA00023125"/>
    </source>
</evidence>
<comment type="caution">
    <text evidence="4">The sequence shown here is derived from an EMBL/GenBank/DDBJ whole genome shotgun (WGS) entry which is preliminary data.</text>
</comment>
<proteinExistence type="inferred from homology"/>
<dbReference type="NCBIfam" id="TIGR00103">
    <property type="entry name" value="DNA_YbaB_EbfC"/>
    <property type="match status" value="1"/>
</dbReference>
<organism evidence="4 5">
    <name type="scientific">Dolosigranulum pigrum</name>
    <dbReference type="NCBI Taxonomy" id="29394"/>
    <lineage>
        <taxon>Bacteria</taxon>
        <taxon>Bacillati</taxon>
        <taxon>Bacillota</taxon>
        <taxon>Bacilli</taxon>
        <taxon>Lactobacillales</taxon>
        <taxon>Carnobacteriaceae</taxon>
        <taxon>Dolosigranulum</taxon>
    </lineage>
</organism>
<name>A0A1S8KQV3_9LACT</name>
<dbReference type="EMBL" id="MUYF01000003">
    <property type="protein sequence ID" value="OOL81875.1"/>
    <property type="molecule type" value="Genomic_DNA"/>
</dbReference>
<dbReference type="Pfam" id="PF02575">
    <property type="entry name" value="YbaB_DNA_bd"/>
    <property type="match status" value="1"/>
</dbReference>
<comment type="subunit">
    <text evidence="2">Homodimer.</text>
</comment>
<comment type="function">
    <text evidence="2">Binds to DNA and alters its conformation. May be involved in regulation of gene expression, nucleoid organization and DNA protection.</text>
</comment>
<dbReference type="InterPro" id="IPR004401">
    <property type="entry name" value="YbaB/EbfC"/>
</dbReference>
<gene>
    <name evidence="4" type="ORF">BWX42_09355</name>
</gene>
<comment type="similarity">
    <text evidence="2">Belongs to the YbaB/EbfC family.</text>
</comment>
<comment type="subcellular location">
    <subcellularLocation>
        <location evidence="2">Cytoplasm</location>
        <location evidence="2">Nucleoid</location>
    </subcellularLocation>
</comment>